<dbReference type="PROSITE" id="PS50893">
    <property type="entry name" value="ABC_TRANSPORTER_2"/>
    <property type="match status" value="1"/>
</dbReference>
<dbReference type="RefSeq" id="WP_183304888.1">
    <property type="nucleotide sequence ID" value="NZ_JACIFD010000012.1"/>
</dbReference>
<dbReference type="SUPFAM" id="SSF90123">
    <property type="entry name" value="ABC transporter transmembrane region"/>
    <property type="match status" value="1"/>
</dbReference>
<name>A0A840DFW6_9MICO</name>
<dbReference type="InterPro" id="IPR014216">
    <property type="entry name" value="ABC_transptr_CydD"/>
</dbReference>
<evidence type="ECO:0000256" key="6">
    <source>
        <dbReference type="ARBA" id="ARBA00023136"/>
    </source>
</evidence>
<dbReference type="PROSITE" id="PS50929">
    <property type="entry name" value="ABC_TM1F"/>
    <property type="match status" value="1"/>
</dbReference>
<dbReference type="InterPro" id="IPR003593">
    <property type="entry name" value="AAA+_ATPase"/>
</dbReference>
<evidence type="ECO:0000259" key="8">
    <source>
        <dbReference type="PROSITE" id="PS50893"/>
    </source>
</evidence>
<dbReference type="InterPro" id="IPR011527">
    <property type="entry name" value="ABC1_TM_dom"/>
</dbReference>
<dbReference type="InterPro" id="IPR036640">
    <property type="entry name" value="ABC1_TM_sf"/>
</dbReference>
<dbReference type="GO" id="GO:0005886">
    <property type="term" value="C:plasma membrane"/>
    <property type="evidence" value="ECO:0007669"/>
    <property type="project" value="UniProtKB-SubCell"/>
</dbReference>
<dbReference type="CDD" id="cd18584">
    <property type="entry name" value="ABC_6TM_AarD_CydD"/>
    <property type="match status" value="1"/>
</dbReference>
<dbReference type="SUPFAM" id="SSF52540">
    <property type="entry name" value="P-loop containing nucleoside triphosphate hydrolases"/>
    <property type="match status" value="1"/>
</dbReference>
<evidence type="ECO:0000313" key="11">
    <source>
        <dbReference type="Proteomes" id="UP000571183"/>
    </source>
</evidence>
<comment type="subcellular location">
    <subcellularLocation>
        <location evidence="1">Cell membrane</location>
        <topology evidence="1">Multi-pass membrane protein</topology>
    </subcellularLocation>
</comment>
<dbReference type="Proteomes" id="UP000571183">
    <property type="component" value="Unassembled WGS sequence"/>
</dbReference>
<dbReference type="InterPro" id="IPR003439">
    <property type="entry name" value="ABC_transporter-like_ATP-bd"/>
</dbReference>
<gene>
    <name evidence="10" type="ORF">F5897_001267</name>
</gene>
<keyword evidence="11" id="KW-1185">Reference proteome</keyword>
<keyword evidence="6 7" id="KW-0472">Membrane</keyword>
<dbReference type="InterPro" id="IPR017871">
    <property type="entry name" value="ABC_transporter-like_CS"/>
</dbReference>
<evidence type="ECO:0000256" key="2">
    <source>
        <dbReference type="ARBA" id="ARBA00022692"/>
    </source>
</evidence>
<feature type="domain" description="ABC transmembrane type-1" evidence="9">
    <location>
        <begin position="21"/>
        <end position="318"/>
    </location>
</feature>
<dbReference type="GO" id="GO:0005524">
    <property type="term" value="F:ATP binding"/>
    <property type="evidence" value="ECO:0007669"/>
    <property type="project" value="UniProtKB-KW"/>
</dbReference>
<dbReference type="PROSITE" id="PS00211">
    <property type="entry name" value="ABC_TRANSPORTER_1"/>
    <property type="match status" value="1"/>
</dbReference>
<dbReference type="PANTHER" id="PTHR24221">
    <property type="entry name" value="ATP-BINDING CASSETTE SUB-FAMILY B"/>
    <property type="match status" value="1"/>
</dbReference>
<feature type="transmembrane region" description="Helical" evidence="7">
    <location>
        <begin position="282"/>
        <end position="299"/>
    </location>
</feature>
<organism evidence="10 11">
    <name type="scientific">Canibacter oris</name>
    <dbReference type="NCBI Taxonomy" id="1365628"/>
    <lineage>
        <taxon>Bacteria</taxon>
        <taxon>Bacillati</taxon>
        <taxon>Actinomycetota</taxon>
        <taxon>Actinomycetes</taxon>
        <taxon>Micrococcales</taxon>
        <taxon>Microbacteriaceae</taxon>
        <taxon>Canibacter</taxon>
    </lineage>
</organism>
<dbReference type="GO" id="GO:0042883">
    <property type="term" value="P:cysteine transport"/>
    <property type="evidence" value="ECO:0007669"/>
    <property type="project" value="InterPro"/>
</dbReference>
<evidence type="ECO:0000313" key="10">
    <source>
        <dbReference type="EMBL" id="MBB4071944.1"/>
    </source>
</evidence>
<feature type="transmembrane region" description="Helical" evidence="7">
    <location>
        <begin position="147"/>
        <end position="170"/>
    </location>
</feature>
<evidence type="ECO:0000256" key="7">
    <source>
        <dbReference type="SAM" id="Phobius"/>
    </source>
</evidence>
<dbReference type="PANTHER" id="PTHR24221:SF590">
    <property type="entry name" value="COMPONENT LINKED WITH THE ASSEMBLY OF CYTOCHROME' TRANSPORT TRANSMEMBRANE ATP-BINDING PROTEIN ABC TRANSPORTER CYDD-RELATED"/>
    <property type="match status" value="1"/>
</dbReference>
<accession>A0A840DFW6</accession>
<protein>
    <submittedName>
        <fullName evidence="10">ATP-binding cassette subfamily C protein CydD</fullName>
    </submittedName>
</protein>
<keyword evidence="2 7" id="KW-0812">Transmembrane</keyword>
<keyword evidence="3" id="KW-0547">Nucleotide-binding</keyword>
<dbReference type="GO" id="GO:0140359">
    <property type="term" value="F:ABC-type transporter activity"/>
    <property type="evidence" value="ECO:0007669"/>
    <property type="project" value="InterPro"/>
</dbReference>
<dbReference type="InterPro" id="IPR039421">
    <property type="entry name" value="Type_1_exporter"/>
</dbReference>
<dbReference type="Pfam" id="PF00005">
    <property type="entry name" value="ABC_tran"/>
    <property type="match status" value="1"/>
</dbReference>
<feature type="transmembrane region" description="Helical" evidence="7">
    <location>
        <begin position="176"/>
        <end position="197"/>
    </location>
</feature>
<dbReference type="AlphaFoldDB" id="A0A840DFW6"/>
<dbReference type="GO" id="GO:0016887">
    <property type="term" value="F:ATP hydrolysis activity"/>
    <property type="evidence" value="ECO:0007669"/>
    <property type="project" value="InterPro"/>
</dbReference>
<feature type="transmembrane region" description="Helical" evidence="7">
    <location>
        <begin position="255"/>
        <end position="276"/>
    </location>
</feature>
<evidence type="ECO:0000256" key="1">
    <source>
        <dbReference type="ARBA" id="ARBA00004651"/>
    </source>
</evidence>
<proteinExistence type="predicted"/>
<dbReference type="InterPro" id="IPR027417">
    <property type="entry name" value="P-loop_NTPase"/>
</dbReference>
<reference evidence="10 11" key="1">
    <citation type="submission" date="2020-08" db="EMBL/GenBank/DDBJ databases">
        <title>Sequencing the genomes of 1000 actinobacteria strains.</title>
        <authorList>
            <person name="Klenk H.-P."/>
        </authorList>
    </citation>
    <scope>NUCLEOTIDE SEQUENCE [LARGE SCALE GENOMIC DNA]</scope>
    <source>
        <strain evidence="10 11">DSM 27064</strain>
    </source>
</reference>
<dbReference type="Gene3D" id="3.40.50.300">
    <property type="entry name" value="P-loop containing nucleotide triphosphate hydrolases"/>
    <property type="match status" value="1"/>
</dbReference>
<evidence type="ECO:0000256" key="4">
    <source>
        <dbReference type="ARBA" id="ARBA00022840"/>
    </source>
</evidence>
<evidence type="ECO:0000256" key="3">
    <source>
        <dbReference type="ARBA" id="ARBA00022741"/>
    </source>
</evidence>
<evidence type="ECO:0000256" key="5">
    <source>
        <dbReference type="ARBA" id="ARBA00022989"/>
    </source>
</evidence>
<feature type="transmembrane region" description="Helical" evidence="7">
    <location>
        <begin position="21"/>
        <end position="49"/>
    </location>
</feature>
<comment type="caution">
    <text evidence="10">The sequence shown here is derived from an EMBL/GenBank/DDBJ whole genome shotgun (WGS) entry which is preliminary data.</text>
</comment>
<sequence length="595" mass="61444">MKPLDPRLLRHAKSARLALMAGVLLATVRTAAIIVWCYALAQLLLVFIAPVLAGPKYGLVLEGAPSAAALPWLVLLAVGALLVRAGSTWMLDMTSASAAIKVKTQLRAWALTQLGQKSPLAWGGPQQTPAQLATILGRGLNGLDNYFANYVPQLILTAVATPVIFIAILVVDPLSAVIAAVVFPIIPIFMVLIGITTQKVQAAQWRKLGDMSQGFLDILTGIATLKIFRREQRQRENIAAQAQGYRKATMRVLRVTFLSGFVLDLAGTFSVALVAVTVGTRLVSGEFGLAAGLFVLLLLPEFFIPIRQVGVAFHASAEGAAAAQALFEAVDPAADRVADAAASGGVGAAGAQPLVPGTRHLSGSEAAATASVAQRAITVTDLVLRHQGAAAAIGPFNCHIKPGSMAVLCGSSGSGKTSIINALLGHLAVQSGSVTVPPVISWAGQQSVLLRGTVRSNLALAAERAQQLTGVQLPASEFTAHSAAVLHELGLGELSLNTEIGELGAGLSGGQAQRLAVARALLLVDLVPHAALLLDEPSSHLDVASESLMLAAVRQRAASGSTILVTSHRKAWAAAADQVLHLGEREGGGANAAAA</sequence>
<evidence type="ECO:0000259" key="9">
    <source>
        <dbReference type="PROSITE" id="PS50929"/>
    </source>
</evidence>
<dbReference type="SMART" id="SM00382">
    <property type="entry name" value="AAA"/>
    <property type="match status" value="1"/>
</dbReference>
<keyword evidence="4 10" id="KW-0067">ATP-binding</keyword>
<dbReference type="Pfam" id="PF00664">
    <property type="entry name" value="ABC_membrane"/>
    <property type="match status" value="1"/>
</dbReference>
<dbReference type="Gene3D" id="1.20.1560.10">
    <property type="entry name" value="ABC transporter type 1, transmembrane domain"/>
    <property type="match status" value="1"/>
</dbReference>
<dbReference type="EMBL" id="JACIFD010000012">
    <property type="protein sequence ID" value="MBB4071944.1"/>
    <property type="molecule type" value="Genomic_DNA"/>
</dbReference>
<feature type="domain" description="ABC transporter" evidence="8">
    <location>
        <begin position="377"/>
        <end position="595"/>
    </location>
</feature>
<dbReference type="NCBIfam" id="TIGR02857">
    <property type="entry name" value="CydD"/>
    <property type="match status" value="1"/>
</dbReference>
<feature type="transmembrane region" description="Helical" evidence="7">
    <location>
        <begin position="69"/>
        <end position="91"/>
    </location>
</feature>
<keyword evidence="5 7" id="KW-1133">Transmembrane helix</keyword>